<protein>
    <recommendedName>
        <fullName evidence="1">Gylcosyl hydrolase 115 C-terminal domain-containing protein</fullName>
    </recommendedName>
</protein>
<proteinExistence type="predicted"/>
<evidence type="ECO:0000313" key="2">
    <source>
        <dbReference type="EMBL" id="KAA6341687.1"/>
    </source>
</evidence>
<name>A0A5J4S6H5_9ZZZZ</name>
<dbReference type="AlphaFoldDB" id="A0A5J4S6H5"/>
<accession>A0A5J4S6H5</accession>
<dbReference type="PANTHER" id="PTHR37842:SF2">
    <property type="entry name" value="GYLCOSYL HYDROLASE 115 C-TERMINAL DOMAIN-CONTAINING PROTEIN"/>
    <property type="match status" value="1"/>
</dbReference>
<gene>
    <name evidence="2" type="ORF">EZS27_010530</name>
</gene>
<dbReference type="PANTHER" id="PTHR37842">
    <property type="match status" value="1"/>
</dbReference>
<comment type="caution">
    <text evidence="2">The sequence shown here is derived from an EMBL/GenBank/DDBJ whole genome shotgun (WGS) entry which is preliminary data.</text>
</comment>
<dbReference type="Gene3D" id="2.60.120.1620">
    <property type="match status" value="1"/>
</dbReference>
<reference evidence="2" key="1">
    <citation type="submission" date="2019-03" db="EMBL/GenBank/DDBJ databases">
        <title>Single cell metagenomics reveals metabolic interactions within the superorganism composed of flagellate Streblomastix strix and complex community of Bacteroidetes bacteria on its surface.</title>
        <authorList>
            <person name="Treitli S.C."/>
            <person name="Kolisko M."/>
            <person name="Husnik F."/>
            <person name="Keeling P."/>
            <person name="Hampl V."/>
        </authorList>
    </citation>
    <scope>NUCLEOTIDE SEQUENCE</scope>
    <source>
        <strain evidence="2">STM</strain>
    </source>
</reference>
<dbReference type="InterPro" id="IPR041437">
    <property type="entry name" value="GH115_C"/>
</dbReference>
<evidence type="ECO:0000259" key="1">
    <source>
        <dbReference type="Pfam" id="PF17829"/>
    </source>
</evidence>
<organism evidence="2">
    <name type="scientific">termite gut metagenome</name>
    <dbReference type="NCBI Taxonomy" id="433724"/>
    <lineage>
        <taxon>unclassified sequences</taxon>
        <taxon>metagenomes</taxon>
        <taxon>organismal metagenomes</taxon>
    </lineage>
</organism>
<sequence>MNFTKITLTLACFLLSITPFAQTSKQFVSSENTGNAFVLTQAFVTVPMLVDSLDYAGSLRASRNLREDIGRVIGKQPGYFLNATLNYNANRGLRYAVSFDGGEEQIVNINQTYDHRQMKRWQANSINSTVTTHIISASRKHTLRFRALDPGMVPQKIMIDTGNLKPSYLGAPESKTIKF</sequence>
<feature type="domain" description="Gylcosyl hydrolase 115 C-terminal" evidence="1">
    <location>
        <begin position="80"/>
        <end position="173"/>
    </location>
</feature>
<dbReference type="Pfam" id="PF17829">
    <property type="entry name" value="GH115_C"/>
    <property type="match status" value="1"/>
</dbReference>
<dbReference type="EMBL" id="SNRY01000372">
    <property type="protein sequence ID" value="KAA6341687.1"/>
    <property type="molecule type" value="Genomic_DNA"/>
</dbReference>